<evidence type="ECO:0000313" key="8">
    <source>
        <dbReference type="Proteomes" id="UP000027466"/>
    </source>
</evidence>
<dbReference type="PANTHER" id="PTHR24421:SF10">
    <property type="entry name" value="NITRATE_NITRITE SENSOR PROTEIN NARQ"/>
    <property type="match status" value="1"/>
</dbReference>
<keyword evidence="5" id="KW-0902">Two-component regulatory system</keyword>
<proteinExistence type="predicted"/>
<dbReference type="InterPro" id="IPR003594">
    <property type="entry name" value="HATPase_dom"/>
</dbReference>
<dbReference type="AlphaFoldDB" id="A0A069PB52"/>
<keyword evidence="3" id="KW-0808">Transferase</keyword>
<accession>A0A069PB52</accession>
<name>A0A069PB52_9BURK</name>
<dbReference type="EMBL" id="JFHC01000161">
    <property type="protein sequence ID" value="KDR37687.1"/>
    <property type="molecule type" value="Genomic_DNA"/>
</dbReference>
<dbReference type="InterPro" id="IPR050482">
    <property type="entry name" value="Sensor_HK_TwoCompSys"/>
</dbReference>
<comment type="caution">
    <text evidence="7">The sequence shown here is derived from an EMBL/GenBank/DDBJ whole genome shotgun (WGS) entry which is preliminary data.</text>
</comment>
<evidence type="ECO:0000313" key="7">
    <source>
        <dbReference type="EMBL" id="KDR37687.1"/>
    </source>
</evidence>
<dbReference type="RefSeq" id="WP_035943264.1">
    <property type="nucleotide sequence ID" value="NZ_CADFFX010000079.1"/>
</dbReference>
<evidence type="ECO:0000256" key="1">
    <source>
        <dbReference type="ARBA" id="ARBA00000085"/>
    </source>
</evidence>
<dbReference type="SUPFAM" id="SSF55874">
    <property type="entry name" value="ATPase domain of HSP90 chaperone/DNA topoisomerase II/histidine kinase"/>
    <property type="match status" value="1"/>
</dbReference>
<gene>
    <name evidence="7" type="ORF">BG61_09325</name>
</gene>
<evidence type="ECO:0000256" key="2">
    <source>
        <dbReference type="ARBA" id="ARBA00012438"/>
    </source>
</evidence>
<dbReference type="GO" id="GO:0004673">
    <property type="term" value="F:protein histidine kinase activity"/>
    <property type="evidence" value="ECO:0007669"/>
    <property type="project" value="UniProtKB-EC"/>
</dbReference>
<protein>
    <recommendedName>
        <fullName evidence="2">histidine kinase</fullName>
        <ecNumber evidence="2">2.7.13.3</ecNumber>
    </recommendedName>
</protein>
<evidence type="ECO:0000259" key="6">
    <source>
        <dbReference type="Pfam" id="PF02518"/>
    </source>
</evidence>
<dbReference type="Pfam" id="PF02518">
    <property type="entry name" value="HATPase_c"/>
    <property type="match status" value="1"/>
</dbReference>
<dbReference type="Gene3D" id="3.30.565.10">
    <property type="entry name" value="Histidine kinase-like ATPase, C-terminal domain"/>
    <property type="match status" value="1"/>
</dbReference>
<dbReference type="Proteomes" id="UP000027466">
    <property type="component" value="Unassembled WGS sequence"/>
</dbReference>
<evidence type="ECO:0000256" key="5">
    <source>
        <dbReference type="ARBA" id="ARBA00023012"/>
    </source>
</evidence>
<dbReference type="PANTHER" id="PTHR24421">
    <property type="entry name" value="NITRATE/NITRITE SENSOR PROTEIN NARX-RELATED"/>
    <property type="match status" value="1"/>
</dbReference>
<comment type="catalytic activity">
    <reaction evidence="1">
        <text>ATP + protein L-histidine = ADP + protein N-phospho-L-histidine.</text>
        <dbReference type="EC" id="2.7.13.3"/>
    </reaction>
</comment>
<evidence type="ECO:0000256" key="3">
    <source>
        <dbReference type="ARBA" id="ARBA00022679"/>
    </source>
</evidence>
<feature type="domain" description="Histidine kinase/HSP90-like ATPase" evidence="6">
    <location>
        <begin position="19"/>
        <end position="78"/>
    </location>
</feature>
<dbReference type="GO" id="GO:0000160">
    <property type="term" value="P:phosphorelay signal transduction system"/>
    <property type="evidence" value="ECO:0007669"/>
    <property type="project" value="UniProtKB-KW"/>
</dbReference>
<reference evidence="7 8" key="1">
    <citation type="submission" date="2014-03" db="EMBL/GenBank/DDBJ databases">
        <title>Draft Genome Sequences of Four Burkholderia Strains.</title>
        <authorList>
            <person name="Liu X.Y."/>
            <person name="Li C.X."/>
            <person name="Xu J.H."/>
        </authorList>
    </citation>
    <scope>NUCLEOTIDE SEQUENCE [LARGE SCALE GENOMIC DNA]</scope>
    <source>
        <strain evidence="7 8">DSM 50014</strain>
    </source>
</reference>
<keyword evidence="8" id="KW-1185">Reference proteome</keyword>
<sequence>MAQHVDAGQVQLKETQLTTLGIIVSELTTNALKYGRGHIRIRLSETDGNLTLVVEDEGTGFPENFPTPSGTGLGMRLVPGSAAPPEAACRSTGLYPSAGSWLHERSLKRLGTVLSVITK</sequence>
<organism evidence="7 8">
    <name type="scientific">Caballeronia glathei</name>
    <dbReference type="NCBI Taxonomy" id="60547"/>
    <lineage>
        <taxon>Bacteria</taxon>
        <taxon>Pseudomonadati</taxon>
        <taxon>Pseudomonadota</taxon>
        <taxon>Betaproteobacteria</taxon>
        <taxon>Burkholderiales</taxon>
        <taxon>Burkholderiaceae</taxon>
        <taxon>Caballeronia</taxon>
    </lineage>
</organism>
<keyword evidence="4" id="KW-0418">Kinase</keyword>
<dbReference type="EC" id="2.7.13.3" evidence="2"/>
<dbReference type="InterPro" id="IPR036890">
    <property type="entry name" value="HATPase_C_sf"/>
</dbReference>
<evidence type="ECO:0000256" key="4">
    <source>
        <dbReference type="ARBA" id="ARBA00022777"/>
    </source>
</evidence>